<dbReference type="Proteomes" id="UP001610411">
    <property type="component" value="Unassembled WGS sequence"/>
</dbReference>
<evidence type="ECO:0000313" key="3">
    <source>
        <dbReference type="EMBL" id="KAL2776961.1"/>
    </source>
</evidence>
<reference evidence="3 4" key="1">
    <citation type="journal article" date="2024" name="G3 (Bethesda)">
        <title>A hybrid genome assembly of the endangered aye-aye (Daubentonia madagascariensis).</title>
        <authorList>
            <person name="Versoza C.J."/>
            <person name="Pfeifer S.P."/>
        </authorList>
    </citation>
    <scope>NUCLEOTIDE SEQUENCE [LARGE SCALE GENOMIC DNA]</scope>
    <source>
        <strain evidence="3">6821</strain>
    </source>
</reference>
<feature type="domain" description="Inhibitor of growth protein N-terminal histone-binding" evidence="2">
    <location>
        <begin position="6"/>
        <end position="83"/>
    </location>
</feature>
<organism evidence="3 4">
    <name type="scientific">Daubentonia madagascariensis</name>
    <name type="common">Aye-aye</name>
    <name type="synonym">Sciurus madagascariensis</name>
    <dbReference type="NCBI Taxonomy" id="31869"/>
    <lineage>
        <taxon>Eukaryota</taxon>
        <taxon>Metazoa</taxon>
        <taxon>Chordata</taxon>
        <taxon>Craniata</taxon>
        <taxon>Vertebrata</taxon>
        <taxon>Euteleostomi</taxon>
        <taxon>Mammalia</taxon>
        <taxon>Eutheria</taxon>
        <taxon>Euarchontoglires</taxon>
        <taxon>Primates</taxon>
        <taxon>Strepsirrhini</taxon>
        <taxon>Chiromyiformes</taxon>
        <taxon>Daubentoniidae</taxon>
        <taxon>Daubentonia</taxon>
    </lineage>
</organism>
<protein>
    <submittedName>
        <fullName evidence="3">Inhibitor of growth protein 4 isoform 6</fullName>
    </submittedName>
</protein>
<dbReference type="PANTHER" id="PTHR10333">
    <property type="entry name" value="INHIBITOR OF GROWTH PROTEIN"/>
    <property type="match status" value="1"/>
</dbReference>
<evidence type="ECO:0000256" key="1">
    <source>
        <dbReference type="SAM" id="MobiDB-lite"/>
    </source>
</evidence>
<keyword evidence="4" id="KW-1185">Reference proteome</keyword>
<accession>A0ABD2ECL7</accession>
<dbReference type="SMART" id="SM01408">
    <property type="entry name" value="ING"/>
    <property type="match status" value="1"/>
</dbReference>
<dbReference type="AlphaFoldDB" id="A0ABD2ECL7"/>
<dbReference type="EMBL" id="JBFSEQ010000005">
    <property type="protein sequence ID" value="KAL2776961.1"/>
    <property type="molecule type" value="Genomic_DNA"/>
</dbReference>
<gene>
    <name evidence="3" type="ORF">WCI35_014807</name>
</gene>
<dbReference type="PANTHER" id="PTHR10333:SF106">
    <property type="entry name" value="INHIBITOR OF GROWTH PROTEIN 4"/>
    <property type="match status" value="1"/>
</dbReference>
<dbReference type="Gene3D" id="6.10.140.1740">
    <property type="match status" value="1"/>
</dbReference>
<dbReference type="InterPro" id="IPR024610">
    <property type="entry name" value="ING_N_histone-binding"/>
</dbReference>
<name>A0ABD2ECL7_DAUMA</name>
<sequence>MAAGMYLEHYLDNLKAEIDKLATEYMSSARSLSSEEKLALLKQIQEAYGKCKEFGDDKVQLAMQTYEMVDKHIRRLDTDLARFEADLKEKQIESSDYDSSSSKGKKKGRTQKEKKAARARSKGKNSDEEAPKAAQKKLKLVRTVPSSGSTLPVWG</sequence>
<feature type="region of interest" description="Disordered" evidence="1">
    <location>
        <begin position="91"/>
        <end position="155"/>
    </location>
</feature>
<dbReference type="Pfam" id="PF12998">
    <property type="entry name" value="ING"/>
    <property type="match status" value="1"/>
</dbReference>
<proteinExistence type="predicted"/>
<comment type="caution">
    <text evidence="3">The sequence shown here is derived from an EMBL/GenBank/DDBJ whole genome shotgun (WGS) entry which is preliminary data.</text>
</comment>
<evidence type="ECO:0000259" key="2">
    <source>
        <dbReference type="SMART" id="SM01408"/>
    </source>
</evidence>
<evidence type="ECO:0000313" key="4">
    <source>
        <dbReference type="Proteomes" id="UP001610411"/>
    </source>
</evidence>
<dbReference type="InterPro" id="IPR028651">
    <property type="entry name" value="ING_fam"/>
</dbReference>
<feature type="compositionally biased region" description="Polar residues" evidence="1">
    <location>
        <begin position="144"/>
        <end position="155"/>
    </location>
</feature>